<feature type="transmembrane region" description="Helical" evidence="7">
    <location>
        <begin position="218"/>
        <end position="237"/>
    </location>
</feature>
<evidence type="ECO:0000256" key="3">
    <source>
        <dbReference type="ARBA" id="ARBA00022475"/>
    </source>
</evidence>
<dbReference type="PANTHER" id="PTHR30193:SF1">
    <property type="entry name" value="ABC TRANSPORTER PERMEASE PROTEIN YESP-RELATED"/>
    <property type="match status" value="1"/>
</dbReference>
<evidence type="ECO:0000256" key="1">
    <source>
        <dbReference type="ARBA" id="ARBA00004651"/>
    </source>
</evidence>
<keyword evidence="5 7" id="KW-1133">Transmembrane helix</keyword>
<evidence type="ECO:0000313" key="9">
    <source>
        <dbReference type="EMBL" id="GHG14587.1"/>
    </source>
</evidence>
<feature type="transmembrane region" description="Helical" evidence="7">
    <location>
        <begin position="243"/>
        <end position="265"/>
    </location>
</feature>
<reference evidence="10" key="1">
    <citation type="journal article" date="2019" name="Int. J. Syst. Evol. Microbiol.">
        <title>The Global Catalogue of Microorganisms (GCM) 10K type strain sequencing project: providing services to taxonomists for standard genome sequencing and annotation.</title>
        <authorList>
            <consortium name="The Broad Institute Genomics Platform"/>
            <consortium name="The Broad Institute Genome Sequencing Center for Infectious Disease"/>
            <person name="Wu L."/>
            <person name="Ma J."/>
        </authorList>
    </citation>
    <scope>NUCLEOTIDE SEQUENCE [LARGE SCALE GENOMIC DNA]</scope>
    <source>
        <strain evidence="10">CGMCC 4.7680</strain>
    </source>
</reference>
<evidence type="ECO:0000256" key="2">
    <source>
        <dbReference type="ARBA" id="ARBA00022448"/>
    </source>
</evidence>
<feature type="transmembrane region" description="Helical" evidence="7">
    <location>
        <begin position="119"/>
        <end position="140"/>
    </location>
</feature>
<keyword evidence="10" id="KW-1185">Reference proteome</keyword>
<name>A0ABQ3KD84_9PSEU</name>
<dbReference type="PROSITE" id="PS50928">
    <property type="entry name" value="ABC_TM1"/>
    <property type="match status" value="1"/>
</dbReference>
<comment type="caution">
    <text evidence="9">The sequence shown here is derived from an EMBL/GenBank/DDBJ whole genome shotgun (WGS) entry which is preliminary data.</text>
</comment>
<gene>
    <name evidence="9" type="ORF">GCM10017567_35710</name>
</gene>
<keyword evidence="4 7" id="KW-0812">Transmembrane</keyword>
<keyword evidence="6 7" id="KW-0472">Membrane</keyword>
<dbReference type="Pfam" id="PF00528">
    <property type="entry name" value="BPD_transp_1"/>
    <property type="match status" value="1"/>
</dbReference>
<evidence type="ECO:0000313" key="10">
    <source>
        <dbReference type="Proteomes" id="UP000649955"/>
    </source>
</evidence>
<feature type="transmembrane region" description="Helical" evidence="7">
    <location>
        <begin position="26"/>
        <end position="52"/>
    </location>
</feature>
<dbReference type="Gene3D" id="1.10.3720.10">
    <property type="entry name" value="MetI-like"/>
    <property type="match status" value="1"/>
</dbReference>
<dbReference type="EMBL" id="BNAW01000013">
    <property type="protein sequence ID" value="GHG14587.1"/>
    <property type="molecule type" value="Genomic_DNA"/>
</dbReference>
<dbReference type="InterPro" id="IPR035906">
    <property type="entry name" value="MetI-like_sf"/>
</dbReference>
<organism evidence="9 10">
    <name type="scientific">Amycolatopsis bullii</name>
    <dbReference type="NCBI Taxonomy" id="941987"/>
    <lineage>
        <taxon>Bacteria</taxon>
        <taxon>Bacillati</taxon>
        <taxon>Actinomycetota</taxon>
        <taxon>Actinomycetes</taxon>
        <taxon>Pseudonocardiales</taxon>
        <taxon>Pseudonocardiaceae</taxon>
        <taxon>Amycolatopsis</taxon>
    </lineage>
</organism>
<feature type="transmembrane region" description="Helical" evidence="7">
    <location>
        <begin position="86"/>
        <end position="107"/>
    </location>
</feature>
<dbReference type="PANTHER" id="PTHR30193">
    <property type="entry name" value="ABC TRANSPORTER PERMEASE PROTEIN"/>
    <property type="match status" value="1"/>
</dbReference>
<evidence type="ECO:0000256" key="7">
    <source>
        <dbReference type="RuleBase" id="RU363032"/>
    </source>
</evidence>
<dbReference type="RefSeq" id="WP_191311343.1">
    <property type="nucleotide sequence ID" value="NZ_BNAW01000013.1"/>
</dbReference>
<dbReference type="InterPro" id="IPR051393">
    <property type="entry name" value="ABC_transporter_permease"/>
</dbReference>
<proteinExistence type="inferred from homology"/>
<sequence>MSTLDELRGLRRRGARSSRRDNKAAFGFLLPWFAGLVFITAGPIAASLGLGFTKYNLIQPPKFIGLGNFARVFTDERLHNALRVTFTYVLVSVPLQLACALGIAMLLDRGMRGLAFYRSAFYLPSLLGSSVAIAVLWRQIFGTEGLVNRVLGLVGISGHGWISDPDSALSTLIVLNVWTFGAPMIIFLAGLRQIPVAYYEAAAIDGAGRWTRFRRITLPLLSPIVFFNLVLQIIHAFQSFTQAFVVSGGTGGPADSTMLYTLYLYQQGFARFDMGYASALAWSLLLIIAGITGLNFWASRFWVFYDD</sequence>
<feature type="transmembrane region" description="Helical" evidence="7">
    <location>
        <begin position="168"/>
        <end position="191"/>
    </location>
</feature>
<feature type="transmembrane region" description="Helical" evidence="7">
    <location>
        <begin position="277"/>
        <end position="298"/>
    </location>
</feature>
<feature type="domain" description="ABC transmembrane type-1" evidence="8">
    <location>
        <begin position="82"/>
        <end position="295"/>
    </location>
</feature>
<accession>A0ABQ3KD84</accession>
<evidence type="ECO:0000256" key="5">
    <source>
        <dbReference type="ARBA" id="ARBA00022989"/>
    </source>
</evidence>
<protein>
    <submittedName>
        <fullName evidence="9">ABC transporter permease</fullName>
    </submittedName>
</protein>
<dbReference type="SUPFAM" id="SSF161098">
    <property type="entry name" value="MetI-like"/>
    <property type="match status" value="1"/>
</dbReference>
<dbReference type="Proteomes" id="UP000649955">
    <property type="component" value="Unassembled WGS sequence"/>
</dbReference>
<evidence type="ECO:0000259" key="8">
    <source>
        <dbReference type="PROSITE" id="PS50928"/>
    </source>
</evidence>
<comment type="subcellular location">
    <subcellularLocation>
        <location evidence="1 7">Cell membrane</location>
        <topology evidence="1 7">Multi-pass membrane protein</topology>
    </subcellularLocation>
</comment>
<evidence type="ECO:0000256" key="4">
    <source>
        <dbReference type="ARBA" id="ARBA00022692"/>
    </source>
</evidence>
<keyword evidence="2 7" id="KW-0813">Transport</keyword>
<comment type="similarity">
    <text evidence="7">Belongs to the binding-protein-dependent transport system permease family.</text>
</comment>
<keyword evidence="3" id="KW-1003">Cell membrane</keyword>
<evidence type="ECO:0000256" key="6">
    <source>
        <dbReference type="ARBA" id="ARBA00023136"/>
    </source>
</evidence>
<dbReference type="InterPro" id="IPR000515">
    <property type="entry name" value="MetI-like"/>
</dbReference>
<dbReference type="CDD" id="cd06261">
    <property type="entry name" value="TM_PBP2"/>
    <property type="match status" value="1"/>
</dbReference>